<evidence type="ECO:0000313" key="3">
    <source>
        <dbReference type="Proteomes" id="UP001562425"/>
    </source>
</evidence>
<keyword evidence="3" id="KW-1185">Reference proteome</keyword>
<dbReference type="AlphaFoldDB" id="A0ABD1DVJ9"/>
<name>A0ABD1DVJ9_CULPP</name>
<proteinExistence type="predicted"/>
<comment type="caution">
    <text evidence="2">The sequence shown here is derived from an EMBL/GenBank/DDBJ whole genome shotgun (WGS) entry which is preliminary data.</text>
</comment>
<dbReference type="Proteomes" id="UP001562425">
    <property type="component" value="Unassembled WGS sequence"/>
</dbReference>
<feature type="region of interest" description="Disordered" evidence="1">
    <location>
        <begin position="25"/>
        <end position="55"/>
    </location>
</feature>
<feature type="region of interest" description="Disordered" evidence="1">
    <location>
        <begin position="70"/>
        <end position="122"/>
    </location>
</feature>
<gene>
    <name evidence="2" type="ORF">pipiens_000901</name>
</gene>
<organism evidence="2 3">
    <name type="scientific">Culex pipiens pipiens</name>
    <name type="common">Northern house mosquito</name>
    <dbReference type="NCBI Taxonomy" id="38569"/>
    <lineage>
        <taxon>Eukaryota</taxon>
        <taxon>Metazoa</taxon>
        <taxon>Ecdysozoa</taxon>
        <taxon>Arthropoda</taxon>
        <taxon>Hexapoda</taxon>
        <taxon>Insecta</taxon>
        <taxon>Pterygota</taxon>
        <taxon>Neoptera</taxon>
        <taxon>Endopterygota</taxon>
        <taxon>Diptera</taxon>
        <taxon>Nematocera</taxon>
        <taxon>Culicoidea</taxon>
        <taxon>Culicidae</taxon>
        <taxon>Culicinae</taxon>
        <taxon>Culicini</taxon>
        <taxon>Culex</taxon>
        <taxon>Culex</taxon>
    </lineage>
</organism>
<protein>
    <submittedName>
        <fullName evidence="2">Uncharacterized protein</fullName>
    </submittedName>
</protein>
<evidence type="ECO:0000313" key="2">
    <source>
        <dbReference type="EMBL" id="KAL1403483.1"/>
    </source>
</evidence>
<reference evidence="2 3" key="1">
    <citation type="submission" date="2024-05" db="EMBL/GenBank/DDBJ databases">
        <title>Culex pipiens pipiens assembly and annotation.</title>
        <authorList>
            <person name="Alout H."/>
            <person name="Durand T."/>
        </authorList>
    </citation>
    <scope>NUCLEOTIDE SEQUENCE [LARGE SCALE GENOMIC DNA]</scope>
    <source>
        <strain evidence="2">HA-2024</strain>
        <tissue evidence="2">Whole body</tissue>
    </source>
</reference>
<dbReference type="EMBL" id="JBEHCU010001514">
    <property type="protein sequence ID" value="KAL1403483.1"/>
    <property type="molecule type" value="Genomic_DNA"/>
</dbReference>
<sequence length="122" mass="13398">LCSRHHLHEPDRRCLPVLRYACGPSTHRPIVPGTPGRSEAGPRATQARFRTGTVRRRASWSRAVEKTARRFGELYSGARNHVSPRDTDTAPDRGSSAGDRDRCQQAGCSSSTTGPVHATHTR</sequence>
<evidence type="ECO:0000256" key="1">
    <source>
        <dbReference type="SAM" id="MobiDB-lite"/>
    </source>
</evidence>
<feature type="non-terminal residue" evidence="2">
    <location>
        <position position="122"/>
    </location>
</feature>
<accession>A0ABD1DVJ9</accession>
<feature type="non-terminal residue" evidence="2">
    <location>
        <position position="1"/>
    </location>
</feature>